<evidence type="ECO:0000313" key="2">
    <source>
        <dbReference type="Proteomes" id="UP000053201"/>
    </source>
</evidence>
<gene>
    <name evidence="1" type="ORF">SPPG_01398</name>
</gene>
<accession>A0A0L0HS87</accession>
<name>A0A0L0HS87_SPIPD</name>
<proteinExistence type="predicted"/>
<protein>
    <submittedName>
        <fullName evidence="1">Uncharacterized protein</fullName>
    </submittedName>
</protein>
<keyword evidence="2" id="KW-1185">Reference proteome</keyword>
<dbReference type="OrthoDB" id="10322080at2759"/>
<dbReference type="RefSeq" id="XP_016611986.1">
    <property type="nucleotide sequence ID" value="XM_016749717.1"/>
</dbReference>
<dbReference type="GeneID" id="27685063"/>
<reference evidence="1 2" key="1">
    <citation type="submission" date="2009-08" db="EMBL/GenBank/DDBJ databases">
        <title>The Genome Sequence of Spizellomyces punctatus strain DAOM BR117.</title>
        <authorList>
            <consortium name="The Broad Institute Genome Sequencing Platform"/>
            <person name="Russ C."/>
            <person name="Cuomo C."/>
            <person name="Shea T."/>
            <person name="Young S.K."/>
            <person name="Zeng Q."/>
            <person name="Koehrsen M."/>
            <person name="Haas B."/>
            <person name="Borodovsky M."/>
            <person name="Guigo R."/>
            <person name="Alvarado L."/>
            <person name="Berlin A."/>
            <person name="Bochicchio J."/>
            <person name="Borenstein D."/>
            <person name="Chapman S."/>
            <person name="Chen Z."/>
            <person name="Engels R."/>
            <person name="Freedman E."/>
            <person name="Gellesch M."/>
            <person name="Goldberg J."/>
            <person name="Griggs A."/>
            <person name="Gujja S."/>
            <person name="Heiman D."/>
            <person name="Hepburn T."/>
            <person name="Howarth C."/>
            <person name="Jen D."/>
            <person name="Larson L."/>
            <person name="Lewis B."/>
            <person name="Mehta T."/>
            <person name="Park D."/>
            <person name="Pearson M."/>
            <person name="Roberts A."/>
            <person name="Saif S."/>
            <person name="Shenoy N."/>
            <person name="Sisk P."/>
            <person name="Stolte C."/>
            <person name="Sykes S."/>
            <person name="Thomson T."/>
            <person name="Walk T."/>
            <person name="White J."/>
            <person name="Yandava C."/>
            <person name="Burger G."/>
            <person name="Gray M.W."/>
            <person name="Holland P.W.H."/>
            <person name="King N."/>
            <person name="Lang F.B.F."/>
            <person name="Roger A.J."/>
            <person name="Ruiz-Trillo I."/>
            <person name="Lander E."/>
            <person name="Nusbaum C."/>
        </authorList>
    </citation>
    <scope>NUCLEOTIDE SEQUENCE [LARGE SCALE GENOMIC DNA]</scope>
    <source>
        <strain evidence="1 2">DAOM BR117</strain>
    </source>
</reference>
<organism evidence="1 2">
    <name type="scientific">Spizellomyces punctatus (strain DAOM BR117)</name>
    <dbReference type="NCBI Taxonomy" id="645134"/>
    <lineage>
        <taxon>Eukaryota</taxon>
        <taxon>Fungi</taxon>
        <taxon>Fungi incertae sedis</taxon>
        <taxon>Chytridiomycota</taxon>
        <taxon>Chytridiomycota incertae sedis</taxon>
        <taxon>Chytridiomycetes</taxon>
        <taxon>Spizellomycetales</taxon>
        <taxon>Spizellomycetaceae</taxon>
        <taxon>Spizellomyces</taxon>
    </lineage>
</organism>
<evidence type="ECO:0000313" key="1">
    <source>
        <dbReference type="EMBL" id="KND03947.1"/>
    </source>
</evidence>
<dbReference type="EMBL" id="KQ257451">
    <property type="protein sequence ID" value="KND03947.1"/>
    <property type="molecule type" value="Genomic_DNA"/>
</dbReference>
<dbReference type="VEuPathDB" id="FungiDB:SPPG_01398"/>
<sequence length="262" mass="29438">MLATTKSLSPTEADIQLLILDWSLYVATTYYLRAAQDVKDKLGCARVAEDFSAISDDILNTLTDLDTTPLKCRIQLYRLASVVLNRPRRKAGSESLTSIIPTFLSVGGWVLQETAAADATDDAEPYKILDPWYDLFLELQIQAGVEDYLYGGKSPEDCCKSLCQHDVLDDPVLAKGIKEKSYQRYTRMKEKAWKEKLQGHPSAEFDEMMIQYVAAVADIMGVPVLTQYQECTDHPDLRWLTCSPLLGLKIGDENSVKVEDDR</sequence>
<dbReference type="AlphaFoldDB" id="A0A0L0HS87"/>
<dbReference type="InParanoid" id="A0A0L0HS87"/>
<dbReference type="Proteomes" id="UP000053201">
    <property type="component" value="Unassembled WGS sequence"/>
</dbReference>